<evidence type="ECO:0000256" key="1">
    <source>
        <dbReference type="SAM" id="MobiDB-lite"/>
    </source>
</evidence>
<feature type="region of interest" description="Disordered" evidence="1">
    <location>
        <begin position="131"/>
        <end position="150"/>
    </location>
</feature>
<gene>
    <name evidence="2" type="ORF">KR093_000972</name>
</gene>
<reference evidence="2" key="1">
    <citation type="journal article" date="2021" name="Mol. Ecol. Resour.">
        <title>Phylogenomic analyses of the genus Drosophila reveals genomic signals of climate adaptation.</title>
        <authorList>
            <person name="Li F."/>
            <person name="Rane R.V."/>
            <person name="Luria V."/>
            <person name="Xiong Z."/>
            <person name="Chen J."/>
            <person name="Li Z."/>
            <person name="Catullo R.A."/>
            <person name="Griffin P.C."/>
            <person name="Schiffer M."/>
            <person name="Pearce S."/>
            <person name="Lee S.F."/>
            <person name="McElroy K."/>
            <person name="Stocker A."/>
            <person name="Shirriffs J."/>
            <person name="Cockerell F."/>
            <person name="Coppin C."/>
            <person name="Sgro C.M."/>
            <person name="Karger A."/>
            <person name="Cain J.W."/>
            <person name="Weber J.A."/>
            <person name="Santpere G."/>
            <person name="Kirschner M.W."/>
            <person name="Hoffmann A.A."/>
            <person name="Oakeshott J.G."/>
            <person name="Zhang G."/>
        </authorList>
    </citation>
    <scope>NUCLEOTIDE SEQUENCE</scope>
    <source>
        <strain evidence="2">BGI-SZ-2011g</strain>
    </source>
</reference>
<organism evidence="2 3">
    <name type="scientific">Drosophila rubida</name>
    <dbReference type="NCBI Taxonomy" id="30044"/>
    <lineage>
        <taxon>Eukaryota</taxon>
        <taxon>Metazoa</taxon>
        <taxon>Ecdysozoa</taxon>
        <taxon>Arthropoda</taxon>
        <taxon>Hexapoda</taxon>
        <taxon>Insecta</taxon>
        <taxon>Pterygota</taxon>
        <taxon>Neoptera</taxon>
        <taxon>Endopterygota</taxon>
        <taxon>Diptera</taxon>
        <taxon>Brachycera</taxon>
        <taxon>Muscomorpha</taxon>
        <taxon>Ephydroidea</taxon>
        <taxon>Drosophilidae</taxon>
        <taxon>Drosophila</taxon>
    </lineage>
</organism>
<feature type="non-terminal residue" evidence="2">
    <location>
        <position position="433"/>
    </location>
</feature>
<dbReference type="Gene3D" id="3.80.10.10">
    <property type="entry name" value="Ribonuclease Inhibitor"/>
    <property type="match status" value="1"/>
</dbReference>
<proteinExistence type="predicted"/>
<sequence length="433" mass="49331">SPEQSKHGKKLKESTPTPAPAEGNSKQRQLRGLLMKLSMSEQLLLYHNHQDVAELCDAIWRSNYKRLDFRQLQQELSGENMSYFLSYMHDHFRYVYFTADRLQDNLNVLERAGIKALDTVQHCELLMSNTNSESHLQSQSQSQSVARESGAGDAGLGRVVAIAAVLGGTMMPQWPLHALPKMLRNLRRLKVHCEVQVHFIEQFPLLELLVLYGDIAQSALTGILERCKQLKRLFIKCKNAPSHLRGIGNCLRLEDVSVPIGLLQPAQAAILSLPMLHMLELTGSQREPQLTVECMRLVIKAKSECVEIIQLNCGCFEGPYWMREASLARCDRLQGLVLNNCRFDDREISELRMPRVHNYLVLSGCPDLKEYQLMDIVKKCPRLSELYLVDCPLITGKVLHDIYRVRSSEKLDYPISIILSRCDAISNDYQEEV</sequence>
<accession>A0AAD4PQ72</accession>
<protein>
    <submittedName>
        <fullName evidence="2">Uncharacterized protein</fullName>
    </submittedName>
</protein>
<feature type="non-terminal residue" evidence="2">
    <location>
        <position position="1"/>
    </location>
</feature>
<dbReference type="EMBL" id="JAJJHW010000095">
    <property type="protein sequence ID" value="KAH8386515.1"/>
    <property type="molecule type" value="Genomic_DNA"/>
</dbReference>
<dbReference type="Proteomes" id="UP001200034">
    <property type="component" value="Unassembled WGS sequence"/>
</dbReference>
<feature type="region of interest" description="Disordered" evidence="1">
    <location>
        <begin position="1"/>
        <end position="27"/>
    </location>
</feature>
<evidence type="ECO:0000313" key="3">
    <source>
        <dbReference type="Proteomes" id="UP001200034"/>
    </source>
</evidence>
<name>A0AAD4PQ72_9MUSC</name>
<dbReference type="InterPro" id="IPR032675">
    <property type="entry name" value="LRR_dom_sf"/>
</dbReference>
<dbReference type="SUPFAM" id="SSF52047">
    <property type="entry name" value="RNI-like"/>
    <property type="match status" value="1"/>
</dbReference>
<dbReference type="AlphaFoldDB" id="A0AAD4PQ72"/>
<keyword evidence="3" id="KW-1185">Reference proteome</keyword>
<comment type="caution">
    <text evidence="2">The sequence shown here is derived from an EMBL/GenBank/DDBJ whole genome shotgun (WGS) entry which is preliminary data.</text>
</comment>
<evidence type="ECO:0000313" key="2">
    <source>
        <dbReference type="EMBL" id="KAH8386515.1"/>
    </source>
</evidence>